<reference evidence="3" key="1">
    <citation type="submission" date="2015-07" db="EMBL/GenBank/DDBJ databases">
        <authorList>
            <person name="Rodrigo-Torres Lidia"/>
            <person name="Arahal R.David."/>
        </authorList>
    </citation>
    <scope>NUCLEOTIDE SEQUENCE [LARGE SCALE GENOMIC DNA]</scope>
    <source>
        <strain evidence="3">CECT 5112</strain>
    </source>
</reference>
<dbReference type="EMBL" id="CXWD01000014">
    <property type="protein sequence ID" value="CTQ73240.1"/>
    <property type="molecule type" value="Genomic_DNA"/>
</dbReference>
<dbReference type="RefSeq" id="WP_144432180.1">
    <property type="nucleotide sequence ID" value="NZ_CXWD01000014.1"/>
</dbReference>
<accession>A0A0M7AG99</accession>
<evidence type="ECO:0000313" key="3">
    <source>
        <dbReference type="Proteomes" id="UP000053235"/>
    </source>
</evidence>
<dbReference type="AlphaFoldDB" id="A0A0M7AG99"/>
<protein>
    <submittedName>
        <fullName evidence="2">Uncharacterized protein</fullName>
    </submittedName>
</protein>
<dbReference type="OrthoDB" id="8338502at2"/>
<name>A0A0M7AG99_9HYPH</name>
<evidence type="ECO:0000256" key="1">
    <source>
        <dbReference type="SAM" id="MobiDB-lite"/>
    </source>
</evidence>
<dbReference type="Proteomes" id="UP000053235">
    <property type="component" value="Unassembled WGS sequence"/>
</dbReference>
<gene>
    <name evidence="2" type="ORF">LAX5112_03471</name>
</gene>
<proteinExistence type="predicted"/>
<organism evidence="2 3">
    <name type="scientific">Roseibium alexandrii</name>
    <dbReference type="NCBI Taxonomy" id="388408"/>
    <lineage>
        <taxon>Bacteria</taxon>
        <taxon>Pseudomonadati</taxon>
        <taxon>Pseudomonadota</taxon>
        <taxon>Alphaproteobacteria</taxon>
        <taxon>Hyphomicrobiales</taxon>
        <taxon>Stappiaceae</taxon>
        <taxon>Roseibium</taxon>
    </lineage>
</organism>
<keyword evidence="3" id="KW-1185">Reference proteome</keyword>
<evidence type="ECO:0000313" key="2">
    <source>
        <dbReference type="EMBL" id="CTQ73240.1"/>
    </source>
</evidence>
<feature type="region of interest" description="Disordered" evidence="1">
    <location>
        <begin position="1"/>
        <end position="32"/>
    </location>
</feature>
<sequence length="343" mass="38260">MALHDWSLPGQPLDPTHRLSRPQEVPPLPSEPCLPVHLNRNVFYLVPSDTTDDTKDDIGAFFRLGEYSEVERTAFENDHHDELFPAQHISDEGDDTSVYSNAAGGSQGILLACDGRILIKAAEKMYLETADYHQQANGDYTLDVDGDYTAAVEDSIDMSTENGGITVTSGRNQQIKINAGDGTGRLEIKSQAESKNIQGKSDHTYHKWHTVKYKDSYESHKFGWDFNSIYGFSMTTFYGGIMETVYGLRMQFDKFNFMSDWVSFNWKGTQIDLKGIVMKKITAKFGMTDCSAEWDEIMVGLQGLKAEATRLEAKRKELAVQSGGVDLKNHGTGARLVGIECVL</sequence>